<keyword evidence="2" id="KW-0346">Stress response</keyword>
<dbReference type="InterPro" id="IPR007250">
    <property type="entry name" value="HSP9_HSP12"/>
</dbReference>
<feature type="compositionally biased region" description="Basic and acidic residues" evidence="1">
    <location>
        <begin position="28"/>
        <end position="48"/>
    </location>
</feature>
<evidence type="ECO:0000313" key="3">
    <source>
        <dbReference type="Proteomes" id="UP000275078"/>
    </source>
</evidence>
<dbReference type="Proteomes" id="UP000275078">
    <property type="component" value="Unassembled WGS sequence"/>
</dbReference>
<protein>
    <submittedName>
        <fullName evidence="2">Putative chaperone/heat shock protein Hsp12</fullName>
    </submittedName>
</protein>
<dbReference type="Gene3D" id="6.10.280.100">
    <property type="match status" value="1"/>
</dbReference>
<evidence type="ECO:0000313" key="2">
    <source>
        <dbReference type="EMBL" id="RPA76086.1"/>
    </source>
</evidence>
<dbReference type="STRING" id="1160509.A0A3N4HSV9"/>
<sequence length="86" mass="9214">MTDFGRKDFSTQAKEKMTPDSSKSAAQRTKESVTDIGDRVAADLKPDSSKSGTQEVFDKGRRSKDTHTDGGKAGTIGDKIKHAVGL</sequence>
<reference evidence="2 3" key="1">
    <citation type="journal article" date="2018" name="Nat. Ecol. Evol.">
        <title>Pezizomycetes genomes reveal the molecular basis of ectomycorrhizal truffle lifestyle.</title>
        <authorList>
            <person name="Murat C."/>
            <person name="Payen T."/>
            <person name="Noel B."/>
            <person name="Kuo A."/>
            <person name="Morin E."/>
            <person name="Chen J."/>
            <person name="Kohler A."/>
            <person name="Krizsan K."/>
            <person name="Balestrini R."/>
            <person name="Da Silva C."/>
            <person name="Montanini B."/>
            <person name="Hainaut M."/>
            <person name="Levati E."/>
            <person name="Barry K.W."/>
            <person name="Belfiori B."/>
            <person name="Cichocki N."/>
            <person name="Clum A."/>
            <person name="Dockter R.B."/>
            <person name="Fauchery L."/>
            <person name="Guy J."/>
            <person name="Iotti M."/>
            <person name="Le Tacon F."/>
            <person name="Lindquist E.A."/>
            <person name="Lipzen A."/>
            <person name="Malagnac F."/>
            <person name="Mello A."/>
            <person name="Molinier V."/>
            <person name="Miyauchi S."/>
            <person name="Poulain J."/>
            <person name="Riccioni C."/>
            <person name="Rubini A."/>
            <person name="Sitrit Y."/>
            <person name="Splivallo R."/>
            <person name="Traeger S."/>
            <person name="Wang M."/>
            <person name="Zifcakova L."/>
            <person name="Wipf D."/>
            <person name="Zambonelli A."/>
            <person name="Paolocci F."/>
            <person name="Nowrousian M."/>
            <person name="Ottonello S."/>
            <person name="Baldrian P."/>
            <person name="Spatafora J.W."/>
            <person name="Henrissat B."/>
            <person name="Nagy L.G."/>
            <person name="Aury J.M."/>
            <person name="Wincker P."/>
            <person name="Grigoriev I.V."/>
            <person name="Bonfante P."/>
            <person name="Martin F.M."/>
        </authorList>
    </citation>
    <scope>NUCLEOTIDE SEQUENCE [LARGE SCALE GENOMIC DNA]</scope>
    <source>
        <strain evidence="2 3">RN42</strain>
    </source>
</reference>
<feature type="region of interest" description="Disordered" evidence="1">
    <location>
        <begin position="1"/>
        <end position="86"/>
    </location>
</feature>
<name>A0A3N4HSV9_ASCIM</name>
<organism evidence="2 3">
    <name type="scientific">Ascobolus immersus RN42</name>
    <dbReference type="NCBI Taxonomy" id="1160509"/>
    <lineage>
        <taxon>Eukaryota</taxon>
        <taxon>Fungi</taxon>
        <taxon>Dikarya</taxon>
        <taxon>Ascomycota</taxon>
        <taxon>Pezizomycotina</taxon>
        <taxon>Pezizomycetes</taxon>
        <taxon>Pezizales</taxon>
        <taxon>Ascobolaceae</taxon>
        <taxon>Ascobolus</taxon>
    </lineage>
</organism>
<accession>A0A3N4HSV9</accession>
<proteinExistence type="predicted"/>
<dbReference type="AlphaFoldDB" id="A0A3N4HSV9"/>
<evidence type="ECO:0000256" key="1">
    <source>
        <dbReference type="SAM" id="MobiDB-lite"/>
    </source>
</evidence>
<dbReference type="EMBL" id="ML119751">
    <property type="protein sequence ID" value="RPA76086.1"/>
    <property type="molecule type" value="Genomic_DNA"/>
</dbReference>
<feature type="compositionally biased region" description="Basic and acidic residues" evidence="1">
    <location>
        <begin position="1"/>
        <end position="18"/>
    </location>
</feature>
<dbReference type="PIRSF" id="PIRSF002590">
    <property type="entry name" value="HSP9/HSP12_fun"/>
    <property type="match status" value="1"/>
</dbReference>
<feature type="compositionally biased region" description="Basic and acidic residues" evidence="1">
    <location>
        <begin position="56"/>
        <end position="70"/>
    </location>
</feature>
<keyword evidence="3" id="KW-1185">Reference proteome</keyword>
<gene>
    <name evidence="2" type="ORF">BJ508DRAFT_417731</name>
</gene>
<dbReference type="Pfam" id="PF04119">
    <property type="entry name" value="HSP9_HSP12"/>
    <property type="match status" value="1"/>
</dbReference>
<dbReference type="OrthoDB" id="2348401at2759"/>